<comment type="caution">
    <text evidence="9">The sequence shown here is derived from an EMBL/GenBank/DDBJ whole genome shotgun (WGS) entry which is preliminary data.</text>
</comment>
<keyword evidence="3" id="KW-0479">Metal-binding</keyword>
<dbReference type="Proteomes" id="UP000295416">
    <property type="component" value="Unassembled WGS sequence"/>
</dbReference>
<keyword evidence="2 9" id="KW-0808">Transferase</keyword>
<dbReference type="GO" id="GO:0016779">
    <property type="term" value="F:nucleotidyltransferase activity"/>
    <property type="evidence" value="ECO:0007669"/>
    <property type="project" value="TreeGrafter"/>
</dbReference>
<evidence type="ECO:0000313" key="9">
    <source>
        <dbReference type="EMBL" id="TCP31139.1"/>
    </source>
</evidence>
<feature type="domain" description="MobA-like NTP transferase" evidence="8">
    <location>
        <begin position="12"/>
        <end position="104"/>
    </location>
</feature>
<dbReference type="Pfam" id="PF12804">
    <property type="entry name" value="NTP_transf_3"/>
    <property type="match status" value="1"/>
</dbReference>
<evidence type="ECO:0000256" key="3">
    <source>
        <dbReference type="ARBA" id="ARBA00022723"/>
    </source>
</evidence>
<dbReference type="AlphaFoldDB" id="A0A4R2P842"/>
<keyword evidence="4" id="KW-0547">Nucleotide-binding</keyword>
<keyword evidence="6" id="KW-0342">GTP-binding</keyword>
<evidence type="ECO:0000256" key="7">
    <source>
        <dbReference type="ARBA" id="ARBA00023150"/>
    </source>
</evidence>
<dbReference type="GO" id="GO:0006777">
    <property type="term" value="P:Mo-molybdopterin cofactor biosynthetic process"/>
    <property type="evidence" value="ECO:0007669"/>
    <property type="project" value="UniProtKB-KW"/>
</dbReference>
<evidence type="ECO:0000256" key="5">
    <source>
        <dbReference type="ARBA" id="ARBA00022842"/>
    </source>
</evidence>
<protein>
    <submittedName>
        <fullName evidence="9">MobA-like NTP transferase protein</fullName>
    </submittedName>
</protein>
<dbReference type="InterPro" id="IPR013482">
    <property type="entry name" value="Molybde_CF_guanTrfase"/>
</dbReference>
<dbReference type="PANTHER" id="PTHR19136">
    <property type="entry name" value="MOLYBDENUM COFACTOR GUANYLYLTRANSFERASE"/>
    <property type="match status" value="1"/>
</dbReference>
<dbReference type="GO" id="GO:0005525">
    <property type="term" value="F:GTP binding"/>
    <property type="evidence" value="ECO:0007669"/>
    <property type="project" value="UniProtKB-KW"/>
</dbReference>
<keyword evidence="5" id="KW-0460">Magnesium</keyword>
<name>A0A4R2P842_9BACL</name>
<dbReference type="SUPFAM" id="SSF53448">
    <property type="entry name" value="Nucleotide-diphospho-sugar transferases"/>
    <property type="match status" value="1"/>
</dbReference>
<dbReference type="Gene3D" id="3.90.550.10">
    <property type="entry name" value="Spore Coat Polysaccharide Biosynthesis Protein SpsA, Chain A"/>
    <property type="match status" value="1"/>
</dbReference>
<evidence type="ECO:0000256" key="4">
    <source>
        <dbReference type="ARBA" id="ARBA00022741"/>
    </source>
</evidence>
<accession>A0A4R2P842</accession>
<dbReference type="PANTHER" id="PTHR19136:SF81">
    <property type="entry name" value="MOLYBDENUM COFACTOR GUANYLYLTRANSFERASE"/>
    <property type="match status" value="1"/>
</dbReference>
<organism evidence="9 10">
    <name type="scientific">Scopulibacillus darangshiensis</name>
    <dbReference type="NCBI Taxonomy" id="442528"/>
    <lineage>
        <taxon>Bacteria</taxon>
        <taxon>Bacillati</taxon>
        <taxon>Bacillota</taxon>
        <taxon>Bacilli</taxon>
        <taxon>Bacillales</taxon>
        <taxon>Sporolactobacillaceae</taxon>
        <taxon>Scopulibacillus</taxon>
    </lineage>
</organism>
<dbReference type="EMBL" id="SLXK01000003">
    <property type="protein sequence ID" value="TCP31139.1"/>
    <property type="molecule type" value="Genomic_DNA"/>
</dbReference>
<evidence type="ECO:0000313" key="10">
    <source>
        <dbReference type="Proteomes" id="UP000295416"/>
    </source>
</evidence>
<keyword evidence="10" id="KW-1185">Reference proteome</keyword>
<reference evidence="9 10" key="1">
    <citation type="submission" date="2019-03" db="EMBL/GenBank/DDBJ databases">
        <title>Genomic Encyclopedia of Type Strains, Phase IV (KMG-IV): sequencing the most valuable type-strain genomes for metagenomic binning, comparative biology and taxonomic classification.</title>
        <authorList>
            <person name="Goeker M."/>
        </authorList>
    </citation>
    <scope>NUCLEOTIDE SEQUENCE [LARGE SCALE GENOMIC DNA]</scope>
    <source>
        <strain evidence="9 10">DSM 19377</strain>
    </source>
</reference>
<dbReference type="CDD" id="cd02503">
    <property type="entry name" value="MobA"/>
    <property type="match status" value="1"/>
</dbReference>
<evidence type="ECO:0000256" key="2">
    <source>
        <dbReference type="ARBA" id="ARBA00022679"/>
    </source>
</evidence>
<keyword evidence="1" id="KW-0963">Cytoplasm</keyword>
<evidence type="ECO:0000256" key="1">
    <source>
        <dbReference type="ARBA" id="ARBA00022490"/>
    </source>
</evidence>
<keyword evidence="7" id="KW-0501">Molybdenum cofactor biosynthesis</keyword>
<gene>
    <name evidence="9" type="ORF">EV207_10320</name>
</gene>
<dbReference type="GO" id="GO:0046872">
    <property type="term" value="F:metal ion binding"/>
    <property type="evidence" value="ECO:0007669"/>
    <property type="project" value="UniProtKB-KW"/>
</dbReference>
<evidence type="ECO:0000256" key="6">
    <source>
        <dbReference type="ARBA" id="ARBA00023134"/>
    </source>
</evidence>
<dbReference type="InterPro" id="IPR029044">
    <property type="entry name" value="Nucleotide-diphossugar_trans"/>
</dbReference>
<proteinExistence type="predicted"/>
<evidence type="ECO:0000259" key="8">
    <source>
        <dbReference type="Pfam" id="PF12804"/>
    </source>
</evidence>
<dbReference type="InterPro" id="IPR025877">
    <property type="entry name" value="MobA-like_NTP_Trfase"/>
</dbReference>
<sequence>MNHYQSVTDALVLQDNPNCQGMGPLAGIYTAMAASESEWYIVLPCDTPFITAAFLRNMKIKLAELVPCDGIVPISGGYEHPLTACYHRRCLPVIENLLQNNDLRMDDLLKSVNIHYTCPENDGFAPKLFDNMNRKEQLYKEKDV</sequence>